<evidence type="ECO:0000313" key="2">
    <source>
        <dbReference type="EMBL" id="OLP99491.1"/>
    </source>
</evidence>
<proteinExistence type="predicted"/>
<evidence type="ECO:0000313" key="3">
    <source>
        <dbReference type="Proteomes" id="UP000186817"/>
    </source>
</evidence>
<feature type="region of interest" description="Disordered" evidence="1">
    <location>
        <begin position="612"/>
        <end position="635"/>
    </location>
</feature>
<organism evidence="2 3">
    <name type="scientific">Symbiodinium microadriaticum</name>
    <name type="common">Dinoflagellate</name>
    <name type="synonym">Zooxanthella microadriatica</name>
    <dbReference type="NCBI Taxonomy" id="2951"/>
    <lineage>
        <taxon>Eukaryota</taxon>
        <taxon>Sar</taxon>
        <taxon>Alveolata</taxon>
        <taxon>Dinophyceae</taxon>
        <taxon>Suessiales</taxon>
        <taxon>Symbiodiniaceae</taxon>
        <taxon>Symbiodinium</taxon>
    </lineage>
</organism>
<feature type="compositionally biased region" description="Basic and acidic residues" evidence="1">
    <location>
        <begin position="626"/>
        <end position="635"/>
    </location>
</feature>
<sequence length="635" mass="71611">MALKLSLDDYTDANEQQYAGEVTLDLSTAFFEAVKQMKLEGTKQGLTLAEMKFTVITELEPEIKCFEVKGGDICATHTVRDIFTEKAISIDVMRWTVINCDSPPLTAKPTEDDLNKLTKPEMKTLLNMANRRITNWDKANKGECATLLLRHWDDLIASIARKNGVGGTSGNEGNAAQSSDPTFTFKYRTVTMVNDEVVENFGTAVVKKIATTKEVLIGLNILEFNRVLIYTVDGEFSHSEVPNFYEAVRGKDKEHSEADIANEAKVTFDITDDQVDKDEEDNDQSNTEGNTDEEDDSQSNTEGDNDDALPKWRHGDEKTLEMLEHLNRGAIKVNSDQLLVMKKKKQKWKDFHDYLRDPICFDPEEPEEYVKVWIYKDAQCKTSPFMMACPKQTSTVMTVMTNIEEQLGILSTLFTLKNAADGKQMLYYRRLVEYANADTPNFYKLVMVPKLKGGAVGTIKTQAAKKKDDRVAKAKGKVNLINGSTNPLVLALFAKAKEMMDDHNENAIADYLATLTDAQCDEVLKYWDEGSQATDRFIREVAVFFLDDLRKANEAMMDLEKGRDAITTAFEVKFTQQYCGANGRFVLTKFADDLFKRKDDIARDAQMEAEVQRRLKEARNSQGARTDGDGDVRMG</sequence>
<dbReference type="Proteomes" id="UP000186817">
    <property type="component" value="Unassembled WGS sequence"/>
</dbReference>
<feature type="compositionally biased region" description="Acidic residues" evidence="1">
    <location>
        <begin position="290"/>
        <end position="307"/>
    </location>
</feature>
<keyword evidence="3" id="KW-1185">Reference proteome</keyword>
<dbReference type="EMBL" id="LSRX01000360">
    <property type="protein sequence ID" value="OLP99491.1"/>
    <property type="molecule type" value="Genomic_DNA"/>
</dbReference>
<dbReference type="AlphaFoldDB" id="A0A1Q9DWF9"/>
<feature type="region of interest" description="Disordered" evidence="1">
    <location>
        <begin position="255"/>
        <end position="312"/>
    </location>
</feature>
<gene>
    <name evidence="2" type="ORF">AK812_SmicGene17940</name>
</gene>
<protein>
    <submittedName>
        <fullName evidence="2">Uncharacterized protein</fullName>
    </submittedName>
</protein>
<comment type="caution">
    <text evidence="2">The sequence shown here is derived from an EMBL/GenBank/DDBJ whole genome shotgun (WGS) entry which is preliminary data.</text>
</comment>
<evidence type="ECO:0000256" key="1">
    <source>
        <dbReference type="SAM" id="MobiDB-lite"/>
    </source>
</evidence>
<reference evidence="2 3" key="1">
    <citation type="submission" date="2016-02" db="EMBL/GenBank/DDBJ databases">
        <title>Genome analysis of coral dinoflagellate symbionts highlights evolutionary adaptations to a symbiotic lifestyle.</title>
        <authorList>
            <person name="Aranda M."/>
            <person name="Li Y."/>
            <person name="Liew Y.J."/>
            <person name="Baumgarten S."/>
            <person name="Simakov O."/>
            <person name="Wilson M."/>
            <person name="Piel J."/>
            <person name="Ashoor H."/>
            <person name="Bougouffa S."/>
            <person name="Bajic V.B."/>
            <person name="Ryu T."/>
            <person name="Ravasi T."/>
            <person name="Bayer T."/>
            <person name="Micklem G."/>
            <person name="Kim H."/>
            <person name="Bhak J."/>
            <person name="Lajeunesse T.C."/>
            <person name="Voolstra C.R."/>
        </authorList>
    </citation>
    <scope>NUCLEOTIDE SEQUENCE [LARGE SCALE GENOMIC DNA]</scope>
    <source>
        <strain evidence="2 3">CCMP2467</strain>
    </source>
</reference>
<accession>A0A1Q9DWF9</accession>
<feature type="compositionally biased region" description="Acidic residues" evidence="1">
    <location>
        <begin position="270"/>
        <end position="283"/>
    </location>
</feature>
<name>A0A1Q9DWF9_SYMMI</name>